<dbReference type="PANTHER" id="PTHR13483">
    <property type="entry name" value="BOX C_D SNORNA PROTEIN 1-RELATED"/>
    <property type="match status" value="1"/>
</dbReference>
<dbReference type="Gene3D" id="3.30.60.190">
    <property type="match status" value="1"/>
</dbReference>
<proteinExistence type="evidence at transcript level"/>
<evidence type="ECO:0000256" key="6">
    <source>
        <dbReference type="ARBA" id="ARBA00022723"/>
    </source>
</evidence>
<evidence type="ECO:0000256" key="8">
    <source>
        <dbReference type="ARBA" id="ARBA00022833"/>
    </source>
</evidence>
<dbReference type="EMBL" id="LR023771">
    <property type="protein sequence ID" value="SVE93390.1"/>
    <property type="molecule type" value="mRNA"/>
</dbReference>
<dbReference type="CDD" id="cd23024">
    <property type="entry name" value="zf-HIT_ZNHIT2-3"/>
    <property type="match status" value="1"/>
</dbReference>
<sequence length="172" mass="19790">MVIKCEICTTDEFKYKCPTCLLKYCSITCYKVHKETPCQKQSEQQVAVKLERETVLGYDFPTSDTVMPEKLQALGSSEEVKQCLSNPHVRNILTSLVHSKAPEKAIDEAMKEPIFFELAHACLKVVEPERLQAPFKTPTFMADAYYLTMDYNTSLIKESTDDKHRKDTIKRR</sequence>
<dbReference type="GO" id="GO:0005737">
    <property type="term" value="C:cytoplasm"/>
    <property type="evidence" value="ECO:0007669"/>
    <property type="project" value="UniProtKB-SubCell"/>
</dbReference>
<keyword evidence="6" id="KW-0479">Metal-binding</keyword>
<protein>
    <recommendedName>
        <fullName evidence="3">Zinc finger HIT domain-containing protein 3</fullName>
    </recommendedName>
</protein>
<evidence type="ECO:0000313" key="13">
    <source>
        <dbReference type="EMBL" id="SVE93390.1"/>
    </source>
</evidence>
<evidence type="ECO:0000256" key="11">
    <source>
        <dbReference type="PROSITE-ProRule" id="PRU00453"/>
    </source>
</evidence>
<dbReference type="Pfam" id="PF21373">
    <property type="entry name" value="ZNHIT3_C"/>
    <property type="match status" value="1"/>
</dbReference>
<dbReference type="GO" id="GO:0000492">
    <property type="term" value="P:box C/D snoRNP assembly"/>
    <property type="evidence" value="ECO:0007669"/>
    <property type="project" value="TreeGrafter"/>
</dbReference>
<evidence type="ECO:0000256" key="5">
    <source>
        <dbReference type="ARBA" id="ARBA00022553"/>
    </source>
</evidence>
<dbReference type="SUPFAM" id="SSF144232">
    <property type="entry name" value="HIT/MYND zinc finger-like"/>
    <property type="match status" value="1"/>
</dbReference>
<keyword evidence="7 11" id="KW-0863">Zinc-finger</keyword>
<dbReference type="GO" id="GO:0008270">
    <property type="term" value="F:zinc ion binding"/>
    <property type="evidence" value="ECO:0007669"/>
    <property type="project" value="UniProtKB-UniRule"/>
</dbReference>
<feature type="domain" description="HIT-type" evidence="12">
    <location>
        <begin position="5"/>
        <end position="38"/>
    </location>
</feature>
<dbReference type="GO" id="GO:0048254">
    <property type="term" value="P:snoRNA localization"/>
    <property type="evidence" value="ECO:0007669"/>
    <property type="project" value="TreeGrafter"/>
</dbReference>
<dbReference type="GO" id="GO:0005634">
    <property type="term" value="C:nucleus"/>
    <property type="evidence" value="ECO:0007669"/>
    <property type="project" value="UniProtKB-SubCell"/>
</dbReference>
<dbReference type="InterPro" id="IPR048371">
    <property type="entry name" value="ZNHIT3_C"/>
</dbReference>
<comment type="subunit">
    <text evidence="10">Thyroid receptor interacting proteins (TRIPs) specifically interact with the ligand binding domain of the thyroid receptor (TR). Requires the presence of thyroid hormone for its interaction. Interacts with NUFIP1. Interacts (via HIT-type zinc finger) with the RUVBL1/RUVBL2 complex in the presence of ADP.</text>
</comment>
<evidence type="ECO:0000256" key="10">
    <source>
        <dbReference type="ARBA" id="ARBA00046946"/>
    </source>
</evidence>
<evidence type="ECO:0000256" key="1">
    <source>
        <dbReference type="ARBA" id="ARBA00004123"/>
    </source>
</evidence>
<evidence type="ECO:0000256" key="3">
    <source>
        <dbReference type="ARBA" id="ARBA00021568"/>
    </source>
</evidence>
<evidence type="ECO:0000256" key="2">
    <source>
        <dbReference type="ARBA" id="ARBA00004496"/>
    </source>
</evidence>
<dbReference type="InterPro" id="IPR007529">
    <property type="entry name" value="Znf_HIT"/>
</dbReference>
<evidence type="ECO:0000256" key="9">
    <source>
        <dbReference type="ARBA" id="ARBA00023242"/>
    </source>
</evidence>
<organism evidence="13">
    <name type="scientific">Moina brachiata</name>
    <dbReference type="NCBI Taxonomy" id="675436"/>
    <lineage>
        <taxon>Eukaryota</taxon>
        <taxon>Metazoa</taxon>
        <taxon>Ecdysozoa</taxon>
        <taxon>Arthropoda</taxon>
        <taxon>Crustacea</taxon>
        <taxon>Branchiopoda</taxon>
        <taxon>Diplostraca</taxon>
        <taxon>Cladocera</taxon>
        <taxon>Anomopoda</taxon>
        <taxon>Moinidae</taxon>
        <taxon>Moina</taxon>
    </lineage>
</organism>
<comment type="subcellular location">
    <subcellularLocation>
        <location evidence="2">Cytoplasm</location>
    </subcellularLocation>
    <subcellularLocation>
        <location evidence="1">Nucleus</location>
    </subcellularLocation>
</comment>
<dbReference type="InterPro" id="IPR051639">
    <property type="entry name" value="BCD1"/>
</dbReference>
<keyword evidence="5" id="KW-0597">Phosphoprotein</keyword>
<keyword evidence="8" id="KW-0862">Zinc</keyword>
<dbReference type="GO" id="GO:0070761">
    <property type="term" value="C:pre-snoRNP complex"/>
    <property type="evidence" value="ECO:0007669"/>
    <property type="project" value="TreeGrafter"/>
</dbReference>
<reference evidence="13" key="1">
    <citation type="submission" date="2018-08" db="EMBL/GenBank/DDBJ databases">
        <authorList>
            <person name="Cornetti L."/>
        </authorList>
    </citation>
    <scope>NUCLEOTIDE SEQUENCE</scope>
    <source>
        <strain evidence="13">DE-FRO-2-1</strain>
    </source>
</reference>
<dbReference type="PANTHER" id="PTHR13483:SF11">
    <property type="entry name" value="ZINC FINGER HIT DOMAIN-CONTAINING PROTEIN 3"/>
    <property type="match status" value="1"/>
</dbReference>
<name>A0A4Y7NJI5_9CRUS</name>
<dbReference type="PROSITE" id="PS51083">
    <property type="entry name" value="ZF_HIT"/>
    <property type="match status" value="1"/>
</dbReference>
<evidence type="ECO:0000256" key="4">
    <source>
        <dbReference type="ARBA" id="ARBA00022490"/>
    </source>
</evidence>
<keyword evidence="4" id="KW-0963">Cytoplasm</keyword>
<gene>
    <name evidence="13" type="primary">EOG090X0JQ4</name>
</gene>
<evidence type="ECO:0000256" key="7">
    <source>
        <dbReference type="ARBA" id="ARBA00022771"/>
    </source>
</evidence>
<dbReference type="Pfam" id="PF04438">
    <property type="entry name" value="zf-HIT"/>
    <property type="match status" value="1"/>
</dbReference>
<evidence type="ECO:0000259" key="12">
    <source>
        <dbReference type="PROSITE" id="PS51083"/>
    </source>
</evidence>
<keyword evidence="9" id="KW-0539">Nucleus</keyword>
<dbReference type="AlphaFoldDB" id="A0A4Y7NJI5"/>
<dbReference type="GO" id="GO:0000463">
    <property type="term" value="P:maturation of LSU-rRNA from tricistronic rRNA transcript (SSU-rRNA, 5.8S rRNA, LSU-rRNA)"/>
    <property type="evidence" value="ECO:0007669"/>
    <property type="project" value="TreeGrafter"/>
</dbReference>
<accession>A0A4Y7NJI5</accession>